<keyword evidence="3" id="KW-1185">Reference proteome</keyword>
<evidence type="ECO:0000259" key="1">
    <source>
        <dbReference type="Pfam" id="PF08241"/>
    </source>
</evidence>
<dbReference type="Proteomes" id="UP000032512">
    <property type="component" value="Unassembled WGS sequence"/>
</dbReference>
<dbReference type="Pfam" id="PF08241">
    <property type="entry name" value="Methyltransf_11"/>
    <property type="match status" value="1"/>
</dbReference>
<dbReference type="CDD" id="cd02440">
    <property type="entry name" value="AdoMet_MTases"/>
    <property type="match status" value="1"/>
</dbReference>
<comment type="caution">
    <text evidence="2">The sequence shown here is derived from an EMBL/GenBank/DDBJ whole genome shotgun (WGS) entry which is preliminary data.</text>
</comment>
<dbReference type="PANTHER" id="PTHR43591:SF24">
    <property type="entry name" value="2-METHOXY-6-POLYPRENYL-1,4-BENZOQUINOL METHYLASE, MITOCHONDRIAL"/>
    <property type="match status" value="1"/>
</dbReference>
<reference evidence="2 3" key="1">
    <citation type="submission" date="2015-01" db="EMBL/GenBank/DDBJ databases">
        <title>Draft genome sequences of the supercritical CO2 tolerant bacteria Bacillus subterraneus MITOT1 and Bacillus cereus MIT0214.</title>
        <authorList>
            <person name="Peet K.C."/>
            <person name="Thompson J.R."/>
        </authorList>
    </citation>
    <scope>NUCLEOTIDE SEQUENCE [LARGE SCALE GENOMIC DNA]</scope>
    <source>
        <strain evidence="2 3">MITOT1</strain>
    </source>
</reference>
<dbReference type="RefSeq" id="WP_044395636.1">
    <property type="nucleotide sequence ID" value="NZ_JXIQ01000141.1"/>
</dbReference>
<dbReference type="SUPFAM" id="SSF53335">
    <property type="entry name" value="S-adenosyl-L-methionine-dependent methyltransferases"/>
    <property type="match status" value="1"/>
</dbReference>
<dbReference type="PANTHER" id="PTHR43591">
    <property type="entry name" value="METHYLTRANSFERASE"/>
    <property type="match status" value="1"/>
</dbReference>
<feature type="domain" description="Methyltransferase type 11" evidence="1">
    <location>
        <begin position="44"/>
        <end position="139"/>
    </location>
</feature>
<dbReference type="InterPro" id="IPR013216">
    <property type="entry name" value="Methyltransf_11"/>
</dbReference>
<dbReference type="GO" id="GO:0008757">
    <property type="term" value="F:S-adenosylmethionine-dependent methyltransferase activity"/>
    <property type="evidence" value="ECO:0007669"/>
    <property type="project" value="InterPro"/>
</dbReference>
<dbReference type="PATRIC" id="fig|285983.3.peg.2367"/>
<proteinExistence type="predicted"/>
<gene>
    <name evidence="2" type="ORF">UB32_16265</name>
</gene>
<dbReference type="InterPro" id="IPR029063">
    <property type="entry name" value="SAM-dependent_MTases_sf"/>
</dbReference>
<dbReference type="OrthoDB" id="43862at2"/>
<dbReference type="Gene3D" id="3.40.50.150">
    <property type="entry name" value="Vaccinia Virus protein VP39"/>
    <property type="match status" value="1"/>
</dbReference>
<organism evidence="2 3">
    <name type="scientific">Mesobacillus subterraneus</name>
    <dbReference type="NCBI Taxonomy" id="285983"/>
    <lineage>
        <taxon>Bacteria</taxon>
        <taxon>Bacillati</taxon>
        <taxon>Bacillota</taxon>
        <taxon>Bacilli</taxon>
        <taxon>Bacillales</taxon>
        <taxon>Bacillaceae</taxon>
        <taxon>Mesobacillus</taxon>
    </lineage>
</organism>
<name>A0A0D6Z6N7_9BACI</name>
<accession>A0A0D6Z6N7</accession>
<dbReference type="AlphaFoldDB" id="A0A0D6Z6N7"/>
<protein>
    <recommendedName>
        <fullName evidence="1">Methyltransferase type 11 domain-containing protein</fullName>
    </recommendedName>
</protein>
<evidence type="ECO:0000313" key="3">
    <source>
        <dbReference type="Proteomes" id="UP000032512"/>
    </source>
</evidence>
<sequence>MALFDRSAATYDAWCTTEIGSYVDNLEKNIIFQLSLPRKGEKALDLGCGTGIYSIWMARMGLNVTGVDISSNMLEIAKEKTIASSLNIDYVQFDIQKLPFDDETFDLIVANIVLEFVKDPEAVVNEAIRVLKKGGRFVCGFIGKESSWGEKYRIQGEEKTESVFANASFFSPDTAKKLYSLGTDKVQLGLFMTEADFLNAEQADALETEKRVVGSEKEAGYFAVRWVKGE</sequence>
<evidence type="ECO:0000313" key="2">
    <source>
        <dbReference type="EMBL" id="KIY20965.1"/>
    </source>
</evidence>
<dbReference type="EMBL" id="JXIQ01000141">
    <property type="protein sequence ID" value="KIY20965.1"/>
    <property type="molecule type" value="Genomic_DNA"/>
</dbReference>